<sequence length="129" mass="14679">MTGDATLYKNDSAWSNLMRPVQLFVLHVLLGDKREGAARHLTANYSPLPSDGTARLSWVSLDHTRQDHKKESVQEPLEQRTDIRPTLRTSAIRVRESRAAPREEPVVRRQQDLLQGVPSFSWLADEIPP</sequence>
<evidence type="ECO:0000256" key="1">
    <source>
        <dbReference type="SAM" id="MobiDB-lite"/>
    </source>
</evidence>
<feature type="region of interest" description="Disordered" evidence="1">
    <location>
        <begin position="65"/>
        <end position="85"/>
    </location>
</feature>
<keyword evidence="3" id="KW-1185">Reference proteome</keyword>
<organism evidence="2 3">
    <name type="scientific">Elysia marginata</name>
    <dbReference type="NCBI Taxonomy" id="1093978"/>
    <lineage>
        <taxon>Eukaryota</taxon>
        <taxon>Metazoa</taxon>
        <taxon>Spiralia</taxon>
        <taxon>Lophotrochozoa</taxon>
        <taxon>Mollusca</taxon>
        <taxon>Gastropoda</taxon>
        <taxon>Heterobranchia</taxon>
        <taxon>Euthyneura</taxon>
        <taxon>Panpulmonata</taxon>
        <taxon>Sacoglossa</taxon>
        <taxon>Placobranchoidea</taxon>
        <taxon>Plakobranchidae</taxon>
        <taxon>Elysia</taxon>
    </lineage>
</organism>
<name>A0AAV4FZL6_9GAST</name>
<protein>
    <submittedName>
        <fullName evidence="2">Uncharacterized protein</fullName>
    </submittedName>
</protein>
<evidence type="ECO:0000313" key="2">
    <source>
        <dbReference type="EMBL" id="GFR78534.1"/>
    </source>
</evidence>
<dbReference type="AlphaFoldDB" id="A0AAV4FZL6"/>
<gene>
    <name evidence="2" type="ORF">ElyMa_005852000</name>
</gene>
<comment type="caution">
    <text evidence="2">The sequence shown here is derived from an EMBL/GenBank/DDBJ whole genome shotgun (WGS) entry which is preliminary data.</text>
</comment>
<proteinExistence type="predicted"/>
<accession>A0AAV4FZL6</accession>
<dbReference type="EMBL" id="BMAT01011756">
    <property type="protein sequence ID" value="GFR78534.1"/>
    <property type="molecule type" value="Genomic_DNA"/>
</dbReference>
<dbReference type="Proteomes" id="UP000762676">
    <property type="component" value="Unassembled WGS sequence"/>
</dbReference>
<evidence type="ECO:0000313" key="3">
    <source>
        <dbReference type="Proteomes" id="UP000762676"/>
    </source>
</evidence>
<reference evidence="2 3" key="1">
    <citation type="journal article" date="2021" name="Elife">
        <title>Chloroplast acquisition without the gene transfer in kleptoplastic sea slugs, Plakobranchus ocellatus.</title>
        <authorList>
            <person name="Maeda T."/>
            <person name="Takahashi S."/>
            <person name="Yoshida T."/>
            <person name="Shimamura S."/>
            <person name="Takaki Y."/>
            <person name="Nagai Y."/>
            <person name="Toyoda A."/>
            <person name="Suzuki Y."/>
            <person name="Arimoto A."/>
            <person name="Ishii H."/>
            <person name="Satoh N."/>
            <person name="Nishiyama T."/>
            <person name="Hasebe M."/>
            <person name="Maruyama T."/>
            <person name="Minagawa J."/>
            <person name="Obokata J."/>
            <person name="Shigenobu S."/>
        </authorList>
    </citation>
    <scope>NUCLEOTIDE SEQUENCE [LARGE SCALE GENOMIC DNA]</scope>
</reference>